<feature type="domain" description="NADH:quinone oxidoreductase/Mrp antiporter transmembrane" evidence="19">
    <location>
        <begin position="83"/>
        <end position="277"/>
    </location>
</feature>
<dbReference type="EMBL" id="KU869713">
    <property type="protein sequence ID" value="AND97118.1"/>
    <property type="molecule type" value="Genomic_DNA"/>
</dbReference>
<feature type="transmembrane region" description="Helical" evidence="18">
    <location>
        <begin position="313"/>
        <end position="332"/>
    </location>
</feature>
<evidence type="ECO:0000256" key="2">
    <source>
        <dbReference type="ARBA" id="ARBA00004448"/>
    </source>
</evidence>
<dbReference type="InterPro" id="IPR050175">
    <property type="entry name" value="Complex_I_Subunit_2"/>
</dbReference>
<evidence type="ECO:0000256" key="3">
    <source>
        <dbReference type="ARBA" id="ARBA00007012"/>
    </source>
</evidence>
<comment type="catalytic activity">
    <reaction evidence="17 18">
        <text>a ubiquinone + NADH + 5 H(+)(in) = a ubiquinol + NAD(+) + 4 H(+)(out)</text>
        <dbReference type="Rhea" id="RHEA:29091"/>
        <dbReference type="Rhea" id="RHEA-COMP:9565"/>
        <dbReference type="Rhea" id="RHEA-COMP:9566"/>
        <dbReference type="ChEBI" id="CHEBI:15378"/>
        <dbReference type="ChEBI" id="CHEBI:16389"/>
        <dbReference type="ChEBI" id="CHEBI:17976"/>
        <dbReference type="ChEBI" id="CHEBI:57540"/>
        <dbReference type="ChEBI" id="CHEBI:57945"/>
        <dbReference type="EC" id="7.1.1.2"/>
    </reaction>
</comment>
<gene>
    <name evidence="20" type="primary">nad2</name>
</gene>
<keyword evidence="10 18" id="KW-1278">Translocase</keyword>
<evidence type="ECO:0000256" key="5">
    <source>
        <dbReference type="ARBA" id="ARBA00021008"/>
    </source>
</evidence>
<dbReference type="InterPro" id="IPR001750">
    <property type="entry name" value="ND/Mrp_TM"/>
</dbReference>
<sequence>MLWVFLHPSMLVFIPVLLVTVFFAASAQSWFFAWIALEVNLFCFLPLILFMGNKYSTEATIKYFLVQTIASIILFISTIVGQPWMTMGSSWFTLSALMFKMGSAPFHQWLISIADALNWHSSFLLMTVQKLAPLALVTNFSFNDEMQTLLGFSIISAIVGSVGGLLQSSLRKIMMFSSISHLSWVIAAMMISQTLWMMYFMVYSIMVCMLLSSFNSLQVAKLSDLMNSSLSPSMKLIISSSFLSMSGLPPLLGFLPKLIVLDQLILKSMIFLSLSLVLFALVSMFFYVRMGLSMLSLSLKYAIWSTMKPWRNTPLLILNVTLLLAPSILYFLC</sequence>
<evidence type="ECO:0000256" key="15">
    <source>
        <dbReference type="ARBA" id="ARBA00023128"/>
    </source>
</evidence>
<comment type="function">
    <text evidence="18">Core subunit of the mitochondrial membrane respiratory chain NADH dehydrogenase (Complex I) which catalyzes electron transfer from NADH through the respiratory chain, using ubiquinone as an electron acceptor. Essential for the catalytic activity and assembly of complex I.</text>
</comment>
<keyword evidence="15 18" id="KW-0496">Mitochondrion</keyword>
<feature type="transmembrane region" description="Helical" evidence="18">
    <location>
        <begin position="236"/>
        <end position="256"/>
    </location>
</feature>
<keyword evidence="7 18" id="KW-0679">Respiratory chain</keyword>
<keyword evidence="14 18" id="KW-0830">Ubiquinone</keyword>
<feature type="transmembrane region" description="Helical" evidence="18">
    <location>
        <begin position="268"/>
        <end position="292"/>
    </location>
</feature>
<evidence type="ECO:0000256" key="7">
    <source>
        <dbReference type="ARBA" id="ARBA00022660"/>
    </source>
</evidence>
<keyword evidence="13 18" id="KW-0520">NAD</keyword>
<evidence type="ECO:0000256" key="4">
    <source>
        <dbReference type="ARBA" id="ARBA00012944"/>
    </source>
</evidence>
<evidence type="ECO:0000256" key="6">
    <source>
        <dbReference type="ARBA" id="ARBA00022448"/>
    </source>
</evidence>
<dbReference type="EC" id="7.1.1.2" evidence="4 18"/>
<feature type="transmembrane region" description="Helical" evidence="18">
    <location>
        <begin position="31"/>
        <end position="51"/>
    </location>
</feature>
<dbReference type="InterPro" id="IPR003917">
    <property type="entry name" value="NADH_UbQ_OxRdtase_chain2"/>
</dbReference>
<evidence type="ECO:0000256" key="14">
    <source>
        <dbReference type="ARBA" id="ARBA00023075"/>
    </source>
</evidence>
<evidence type="ECO:0000256" key="8">
    <source>
        <dbReference type="ARBA" id="ARBA00022692"/>
    </source>
</evidence>
<evidence type="ECO:0000256" key="1">
    <source>
        <dbReference type="ARBA" id="ARBA00003257"/>
    </source>
</evidence>
<feature type="domain" description="NADH:quinone oxidoreductase/Mrp antiporter transmembrane" evidence="19">
    <location>
        <begin position="27"/>
        <end position="79"/>
    </location>
</feature>
<dbReference type="GO" id="GO:0005743">
    <property type="term" value="C:mitochondrial inner membrane"/>
    <property type="evidence" value="ECO:0007669"/>
    <property type="project" value="UniProtKB-SubCell"/>
</dbReference>
<evidence type="ECO:0000256" key="17">
    <source>
        <dbReference type="ARBA" id="ARBA00049551"/>
    </source>
</evidence>
<evidence type="ECO:0000256" key="10">
    <source>
        <dbReference type="ARBA" id="ARBA00022967"/>
    </source>
</evidence>
<keyword evidence="9 18" id="KW-0999">Mitochondrion inner membrane</keyword>
<evidence type="ECO:0000256" key="9">
    <source>
        <dbReference type="ARBA" id="ARBA00022792"/>
    </source>
</evidence>
<proteinExistence type="inferred from homology"/>
<reference evidence="20" key="1">
    <citation type="submission" date="2016-03" db="EMBL/GenBank/DDBJ databases">
        <title>Comparative mitogenomic analyses of three North American stygobiont amphipods of the genus Stygobromus (Crustacea: Amphipoda).</title>
        <authorList>
            <person name="Aunins A.W."/>
            <person name="King T.L."/>
            <person name="Hobson C.S."/>
            <person name="Nelms D.L."/>
        </authorList>
    </citation>
    <scope>NUCLEOTIDE SEQUENCE</scope>
</reference>
<accession>A0A172QHE8</accession>
<evidence type="ECO:0000313" key="20">
    <source>
        <dbReference type="EMBL" id="AND97118.1"/>
    </source>
</evidence>
<geneLocation type="mitochondrion" evidence="20"/>
<evidence type="ECO:0000256" key="13">
    <source>
        <dbReference type="ARBA" id="ARBA00023027"/>
    </source>
</evidence>
<dbReference type="PRINTS" id="PR01436">
    <property type="entry name" value="NADHDHGNASE2"/>
</dbReference>
<dbReference type="GO" id="GO:0008137">
    <property type="term" value="F:NADH dehydrogenase (ubiquinone) activity"/>
    <property type="evidence" value="ECO:0007669"/>
    <property type="project" value="UniProtKB-EC"/>
</dbReference>
<protein>
    <recommendedName>
        <fullName evidence="5 18">NADH-ubiquinone oxidoreductase chain 2</fullName>
        <ecNumber evidence="4 18">7.1.1.2</ecNumber>
    </recommendedName>
</protein>
<keyword evidence="16 18" id="KW-0472">Membrane</keyword>
<comment type="subcellular location">
    <subcellularLocation>
        <location evidence="2 18">Mitochondrion inner membrane</location>
        <topology evidence="2 18">Multi-pass membrane protein</topology>
    </subcellularLocation>
</comment>
<keyword evidence="11 18" id="KW-0249">Electron transport</keyword>
<feature type="transmembrane region" description="Helical" evidence="18">
    <location>
        <begin position="148"/>
        <end position="166"/>
    </location>
</feature>
<feature type="transmembrane region" description="Helical" evidence="18">
    <location>
        <begin position="63"/>
        <end position="85"/>
    </location>
</feature>
<feature type="transmembrane region" description="Helical" evidence="18">
    <location>
        <begin position="5"/>
        <end position="25"/>
    </location>
</feature>
<evidence type="ECO:0000256" key="16">
    <source>
        <dbReference type="ARBA" id="ARBA00023136"/>
    </source>
</evidence>
<organism evidence="20">
    <name type="scientific">Stygobromus foliatus</name>
    <dbReference type="NCBI Taxonomy" id="1678291"/>
    <lineage>
        <taxon>Eukaryota</taxon>
        <taxon>Metazoa</taxon>
        <taxon>Ecdysozoa</taxon>
        <taxon>Arthropoda</taxon>
        <taxon>Crustacea</taxon>
        <taxon>Multicrustacea</taxon>
        <taxon>Malacostraca</taxon>
        <taxon>Eumalacostraca</taxon>
        <taxon>Peracarida</taxon>
        <taxon>Amphipoda</taxon>
        <taxon>Senticaudata</taxon>
        <taxon>Gammarida</taxon>
        <taxon>Crangonyctidira</taxon>
        <taxon>Crangonyctoidea</taxon>
        <taxon>Crangonyctidae</taxon>
        <taxon>Stygobromus</taxon>
    </lineage>
</organism>
<evidence type="ECO:0000256" key="11">
    <source>
        <dbReference type="ARBA" id="ARBA00022982"/>
    </source>
</evidence>
<keyword evidence="8 18" id="KW-0812">Transmembrane</keyword>
<evidence type="ECO:0000259" key="19">
    <source>
        <dbReference type="Pfam" id="PF00361"/>
    </source>
</evidence>
<dbReference type="GO" id="GO:0006120">
    <property type="term" value="P:mitochondrial electron transport, NADH to ubiquinone"/>
    <property type="evidence" value="ECO:0007669"/>
    <property type="project" value="InterPro"/>
</dbReference>
<evidence type="ECO:0000256" key="12">
    <source>
        <dbReference type="ARBA" id="ARBA00022989"/>
    </source>
</evidence>
<comment type="similarity">
    <text evidence="3 18">Belongs to the complex I subunit 2 family.</text>
</comment>
<comment type="function">
    <text evidence="1">Core subunit of the mitochondrial membrane respiratory chain NADH dehydrogenase (Complex I) that is believed to belong to the minimal assembly required for catalysis. Complex I functions in the transfer of electrons from NADH to the respiratory chain. The immediate electron acceptor for the enzyme is believed to be ubiquinone.</text>
</comment>
<evidence type="ECO:0000256" key="18">
    <source>
        <dbReference type="RuleBase" id="RU003403"/>
    </source>
</evidence>
<keyword evidence="6" id="KW-0813">Transport</keyword>
<dbReference type="Pfam" id="PF00361">
    <property type="entry name" value="Proton_antipo_M"/>
    <property type="match status" value="2"/>
</dbReference>
<keyword evidence="12 18" id="KW-1133">Transmembrane helix</keyword>
<dbReference type="PANTHER" id="PTHR46552">
    <property type="entry name" value="NADH-UBIQUINONE OXIDOREDUCTASE CHAIN 2"/>
    <property type="match status" value="1"/>
</dbReference>
<name>A0A172QHE8_9CRUS</name>
<dbReference type="PANTHER" id="PTHR46552:SF1">
    <property type="entry name" value="NADH-UBIQUINONE OXIDOREDUCTASE CHAIN 2"/>
    <property type="match status" value="1"/>
</dbReference>
<dbReference type="AlphaFoldDB" id="A0A172QHE8"/>